<dbReference type="RefSeq" id="WP_255889894.1">
    <property type="nucleotide sequence ID" value="NZ_JAFMZM010000002.1"/>
</dbReference>
<accession>A0ABW2MYI7</accession>
<gene>
    <name evidence="1" type="ORF">ACFQO6_05805</name>
</gene>
<comment type="caution">
    <text evidence="1">The sequence shown here is derived from an EMBL/GenBank/DDBJ whole genome shotgun (WGS) entry which is preliminary data.</text>
</comment>
<evidence type="ECO:0000313" key="2">
    <source>
        <dbReference type="Proteomes" id="UP001596524"/>
    </source>
</evidence>
<organism evidence="1 2">
    <name type="scientific">Nocardioides astragali</name>
    <dbReference type="NCBI Taxonomy" id="1776736"/>
    <lineage>
        <taxon>Bacteria</taxon>
        <taxon>Bacillati</taxon>
        <taxon>Actinomycetota</taxon>
        <taxon>Actinomycetes</taxon>
        <taxon>Propionibacteriales</taxon>
        <taxon>Nocardioidaceae</taxon>
        <taxon>Nocardioides</taxon>
    </lineage>
</organism>
<name>A0ABW2MYI7_9ACTN</name>
<keyword evidence="2" id="KW-1185">Reference proteome</keyword>
<sequence length="115" mass="12223">MRIDIEVLLRQLIGGDDTAPAAILDLAETSDSPRLLVAAALVAAEPQPYLTRAAHSATATRDRQLVALATAHLNNDADLLDALARDHLSDHPDSVLAAWIAAQHTRTGPPQPNQP</sequence>
<proteinExistence type="predicted"/>
<evidence type="ECO:0000313" key="1">
    <source>
        <dbReference type="EMBL" id="MFC7359778.1"/>
    </source>
</evidence>
<dbReference type="EMBL" id="JBHTCH010000004">
    <property type="protein sequence ID" value="MFC7359778.1"/>
    <property type="molecule type" value="Genomic_DNA"/>
</dbReference>
<evidence type="ECO:0008006" key="3">
    <source>
        <dbReference type="Google" id="ProtNLM"/>
    </source>
</evidence>
<dbReference type="Proteomes" id="UP001596524">
    <property type="component" value="Unassembled WGS sequence"/>
</dbReference>
<protein>
    <recommendedName>
        <fullName evidence="3">DUF4192 family protein</fullName>
    </recommendedName>
</protein>
<reference evidence="2" key="1">
    <citation type="journal article" date="2019" name="Int. J. Syst. Evol. Microbiol.">
        <title>The Global Catalogue of Microorganisms (GCM) 10K type strain sequencing project: providing services to taxonomists for standard genome sequencing and annotation.</title>
        <authorList>
            <consortium name="The Broad Institute Genomics Platform"/>
            <consortium name="The Broad Institute Genome Sequencing Center for Infectious Disease"/>
            <person name="Wu L."/>
            <person name="Ma J."/>
        </authorList>
    </citation>
    <scope>NUCLEOTIDE SEQUENCE [LARGE SCALE GENOMIC DNA]</scope>
    <source>
        <strain evidence="2">FCH27</strain>
    </source>
</reference>